<feature type="transmembrane region" description="Helical" evidence="10">
    <location>
        <begin position="59"/>
        <end position="84"/>
    </location>
</feature>
<evidence type="ECO:0000256" key="9">
    <source>
        <dbReference type="ARBA" id="ARBA00023224"/>
    </source>
</evidence>
<sequence>MDTMFLLLTNSDSIYKQIVLWKKANRIEILLNIMKGPIFNQKKSEHREYLLATARQARLLLRVFNTVALSTCLLWVLYPVILYVQRKPVEFAIWLPFDANLSPQFYFVAFYVWVQTSWLAFSNTTMDVFITFFLTQCKTQLSILRLDLENIVLKSKEEALESGKDLNVVLERRFRIVLLHYDEIINCFGGVAPSDFCFVARAAQPRSYLLDSADDDYQSVFGIYFSRPVHSHSAPSTGFGTNDAQLRSYVSGFVDAVYQFVFENLDLSELEFGRDPAINVSLAEEKENVPTNNIENHITVNENVPPNSGEIEQEMQSGLLESILLKSLMMISLSYQTLESYYINEYLALRKPLAYTLLNIDFEVAYGDQTKNLFEYFPVAKIKILELLRKRKSKDNITQELISVADSPKEEDKNLAAFLAIPHLLNTTPINRKRKQKQSSCSWKPSKVETRDAFIKRLRSDAGQSVSLLNFG</sequence>
<evidence type="ECO:0000256" key="6">
    <source>
        <dbReference type="ARBA" id="ARBA00022989"/>
    </source>
</evidence>
<dbReference type="PANTHER" id="PTHR21137:SF35">
    <property type="entry name" value="ODORANT RECEPTOR 19A-RELATED"/>
    <property type="match status" value="1"/>
</dbReference>
<evidence type="ECO:0000256" key="2">
    <source>
        <dbReference type="ARBA" id="ARBA00022475"/>
    </source>
</evidence>
<dbReference type="EMBL" id="LR824542">
    <property type="protein sequence ID" value="CAH1635704.1"/>
    <property type="molecule type" value="Genomic_DNA"/>
</dbReference>
<keyword evidence="9 10" id="KW-0807">Transducer</keyword>
<evidence type="ECO:0000313" key="11">
    <source>
        <dbReference type="EMBL" id="CAH1635704.1"/>
    </source>
</evidence>
<keyword evidence="8 10" id="KW-0675">Receptor</keyword>
<keyword evidence="2" id="KW-1003">Cell membrane</keyword>
<evidence type="ECO:0000256" key="7">
    <source>
        <dbReference type="ARBA" id="ARBA00023136"/>
    </source>
</evidence>
<evidence type="ECO:0000256" key="8">
    <source>
        <dbReference type="ARBA" id="ARBA00023170"/>
    </source>
</evidence>
<keyword evidence="4 10" id="KW-0812">Transmembrane</keyword>
<accession>A0A9P0MZC8</accession>
<protein>
    <recommendedName>
        <fullName evidence="10">Odorant receptor</fullName>
    </recommendedName>
</protein>
<dbReference type="Proteomes" id="UP001153321">
    <property type="component" value="Chromosome 11"/>
</dbReference>
<dbReference type="Pfam" id="PF02949">
    <property type="entry name" value="7tm_6"/>
    <property type="match status" value="1"/>
</dbReference>
<proteinExistence type="inferred from homology"/>
<dbReference type="InterPro" id="IPR004117">
    <property type="entry name" value="7tm6_olfct_rcpt"/>
</dbReference>
<keyword evidence="3 10" id="KW-0716">Sensory transduction</keyword>
<dbReference type="AlphaFoldDB" id="A0A9P0MZC8"/>
<comment type="similarity">
    <text evidence="10">Belongs to the insect chemoreceptor superfamily. Heteromeric odorant receptor channel (TC 1.A.69) family.</text>
</comment>
<dbReference type="GO" id="GO:0007165">
    <property type="term" value="P:signal transduction"/>
    <property type="evidence" value="ECO:0007669"/>
    <property type="project" value="UniProtKB-KW"/>
</dbReference>
<name>A0A9P0MZC8_SPOLI</name>
<evidence type="ECO:0000313" key="12">
    <source>
        <dbReference type="Proteomes" id="UP001153321"/>
    </source>
</evidence>
<dbReference type="GO" id="GO:0005549">
    <property type="term" value="F:odorant binding"/>
    <property type="evidence" value="ECO:0007669"/>
    <property type="project" value="InterPro"/>
</dbReference>
<organism evidence="11 12">
    <name type="scientific">Spodoptera littoralis</name>
    <name type="common">Egyptian cotton leafworm</name>
    <dbReference type="NCBI Taxonomy" id="7109"/>
    <lineage>
        <taxon>Eukaryota</taxon>
        <taxon>Metazoa</taxon>
        <taxon>Ecdysozoa</taxon>
        <taxon>Arthropoda</taxon>
        <taxon>Hexapoda</taxon>
        <taxon>Insecta</taxon>
        <taxon>Pterygota</taxon>
        <taxon>Neoptera</taxon>
        <taxon>Endopterygota</taxon>
        <taxon>Lepidoptera</taxon>
        <taxon>Glossata</taxon>
        <taxon>Ditrysia</taxon>
        <taxon>Noctuoidea</taxon>
        <taxon>Noctuidae</taxon>
        <taxon>Amphipyrinae</taxon>
        <taxon>Spodoptera</taxon>
    </lineage>
</organism>
<comment type="subcellular location">
    <subcellularLocation>
        <location evidence="1 10">Cell membrane</location>
        <topology evidence="1 10">Multi-pass membrane protein</topology>
    </subcellularLocation>
</comment>
<comment type="caution">
    <text evidence="10">Lacks conserved residue(s) required for the propagation of feature annotation.</text>
</comment>
<dbReference type="GO" id="GO:0004984">
    <property type="term" value="F:olfactory receptor activity"/>
    <property type="evidence" value="ECO:0007669"/>
    <property type="project" value="InterPro"/>
</dbReference>
<gene>
    <name evidence="11" type="ORF">SPLIT_LOCUS1066</name>
</gene>
<evidence type="ECO:0000256" key="5">
    <source>
        <dbReference type="ARBA" id="ARBA00022725"/>
    </source>
</evidence>
<evidence type="ECO:0000256" key="1">
    <source>
        <dbReference type="ARBA" id="ARBA00004651"/>
    </source>
</evidence>
<keyword evidence="12" id="KW-1185">Reference proteome</keyword>
<keyword evidence="5 10" id="KW-0552">Olfaction</keyword>
<dbReference type="GO" id="GO:0005886">
    <property type="term" value="C:plasma membrane"/>
    <property type="evidence" value="ECO:0007669"/>
    <property type="project" value="UniProtKB-SubCell"/>
</dbReference>
<evidence type="ECO:0000256" key="10">
    <source>
        <dbReference type="RuleBase" id="RU351113"/>
    </source>
</evidence>
<keyword evidence="7 10" id="KW-0472">Membrane</keyword>
<keyword evidence="6 10" id="KW-1133">Transmembrane helix</keyword>
<reference evidence="11" key="1">
    <citation type="submission" date="2022-02" db="EMBL/GenBank/DDBJ databases">
        <authorList>
            <person name="King R."/>
        </authorList>
    </citation>
    <scope>NUCLEOTIDE SEQUENCE</scope>
</reference>
<evidence type="ECO:0000256" key="3">
    <source>
        <dbReference type="ARBA" id="ARBA00022606"/>
    </source>
</evidence>
<dbReference type="PANTHER" id="PTHR21137">
    <property type="entry name" value="ODORANT RECEPTOR"/>
    <property type="match status" value="1"/>
</dbReference>
<evidence type="ECO:0000256" key="4">
    <source>
        <dbReference type="ARBA" id="ARBA00022692"/>
    </source>
</evidence>